<comment type="caution">
    <text evidence="1">The sequence shown here is derived from an EMBL/GenBank/DDBJ whole genome shotgun (WGS) entry which is preliminary data.</text>
</comment>
<reference evidence="1 2" key="1">
    <citation type="submission" date="2014-12" db="EMBL/GenBank/DDBJ databases">
        <title>Draft genome sequence of Paenibacillus kamchatkensis strain B-2647.</title>
        <authorList>
            <person name="Karlyshev A.V."/>
            <person name="Kudryashova E.B."/>
        </authorList>
    </citation>
    <scope>NUCLEOTIDE SEQUENCE [LARGE SCALE GENOMIC DNA]</scope>
    <source>
        <strain evidence="1 2">VKM B-2647</strain>
    </source>
</reference>
<dbReference type="Pfam" id="PF14486">
    <property type="entry name" value="DUF4432"/>
    <property type="match status" value="1"/>
</dbReference>
<dbReference type="SUPFAM" id="SSF74650">
    <property type="entry name" value="Galactose mutarotase-like"/>
    <property type="match status" value="1"/>
</dbReference>
<dbReference type="InterPro" id="IPR027839">
    <property type="entry name" value="DUF4432"/>
</dbReference>
<evidence type="ECO:0000313" key="2">
    <source>
        <dbReference type="Proteomes" id="UP000031967"/>
    </source>
</evidence>
<sequence length="347" mass="38527">MKLYGTTWTRREIEARVGRIEQIGGVRRYRCSEGPEAGTEMIQVRTGGGLAYWVSPSKGLDISLAEYGGVPISWQSGNGDVHPAFYDAGDDEWLRTASGGLLMTCGLTQVGSPCAEAGRKFGLHGRIHHTPARHVSVVAEWLGDEYEMRIRGVMEETSIFGEQLRLTRTISSRLGDNRLNIDDTVENIGFQPCPHMMLYHVNFGFPLLAEHTVVELPAARVSSRDAAGDLDSIRTWQAPDPGWREQVYDHLLLPDAHRDKWPVVAIRNPDFPCPAAGTRQISAELSWDPATLPRFVQWRMPGAGVHALGIEPSNCFVSGRAEERSKGTLRMLGPGETVIYRLQLNIR</sequence>
<dbReference type="RefSeq" id="WP_041051410.1">
    <property type="nucleotide sequence ID" value="NZ_JXAK01000065.1"/>
</dbReference>
<accession>A0ABR5ABC5</accession>
<organism evidence="1 2">
    <name type="scientific">Gordoniibacillus kamchatkensis</name>
    <dbReference type="NCBI Taxonomy" id="1590651"/>
    <lineage>
        <taxon>Bacteria</taxon>
        <taxon>Bacillati</taxon>
        <taxon>Bacillota</taxon>
        <taxon>Bacilli</taxon>
        <taxon>Bacillales</taxon>
        <taxon>Paenibacillaceae</taxon>
        <taxon>Gordoniibacillus</taxon>
    </lineage>
</organism>
<dbReference type="InterPro" id="IPR011013">
    <property type="entry name" value="Gal_mutarotase_sf_dom"/>
</dbReference>
<evidence type="ECO:0000313" key="1">
    <source>
        <dbReference type="EMBL" id="KIL38329.1"/>
    </source>
</evidence>
<name>A0ABR5ABC5_9BACL</name>
<keyword evidence="2" id="KW-1185">Reference proteome</keyword>
<dbReference type="CDD" id="cd09023">
    <property type="entry name" value="Aldose_epim_Ec_c4013"/>
    <property type="match status" value="1"/>
</dbReference>
<evidence type="ECO:0008006" key="3">
    <source>
        <dbReference type="Google" id="ProtNLM"/>
    </source>
</evidence>
<dbReference type="EMBL" id="JXAK01000065">
    <property type="protein sequence ID" value="KIL38329.1"/>
    <property type="molecule type" value="Genomic_DNA"/>
</dbReference>
<dbReference type="Gene3D" id="2.70.98.10">
    <property type="match status" value="1"/>
</dbReference>
<protein>
    <recommendedName>
        <fullName evidence="3">DUF4432 domain-containing protein</fullName>
    </recommendedName>
</protein>
<dbReference type="InterPro" id="IPR014718">
    <property type="entry name" value="GH-type_carb-bd"/>
</dbReference>
<gene>
    <name evidence="1" type="ORF">SD70_27030</name>
</gene>
<dbReference type="Proteomes" id="UP000031967">
    <property type="component" value="Unassembled WGS sequence"/>
</dbReference>
<proteinExistence type="predicted"/>